<evidence type="ECO:0000313" key="3">
    <source>
        <dbReference type="Proteomes" id="UP000238479"/>
    </source>
</evidence>
<protein>
    <submittedName>
        <fullName evidence="2">Uncharacterized protein</fullName>
    </submittedName>
</protein>
<organism evidence="2 3">
    <name type="scientific">Rosa chinensis</name>
    <name type="common">China rose</name>
    <dbReference type="NCBI Taxonomy" id="74649"/>
    <lineage>
        <taxon>Eukaryota</taxon>
        <taxon>Viridiplantae</taxon>
        <taxon>Streptophyta</taxon>
        <taxon>Embryophyta</taxon>
        <taxon>Tracheophyta</taxon>
        <taxon>Spermatophyta</taxon>
        <taxon>Magnoliopsida</taxon>
        <taxon>eudicotyledons</taxon>
        <taxon>Gunneridae</taxon>
        <taxon>Pentapetalae</taxon>
        <taxon>rosids</taxon>
        <taxon>fabids</taxon>
        <taxon>Rosales</taxon>
        <taxon>Rosaceae</taxon>
        <taxon>Rosoideae</taxon>
        <taxon>Rosoideae incertae sedis</taxon>
        <taxon>Rosa</taxon>
    </lineage>
</organism>
<dbReference type="AlphaFoldDB" id="A0A2P6RPE3"/>
<evidence type="ECO:0000313" key="2">
    <source>
        <dbReference type="EMBL" id="PRQ48295.1"/>
    </source>
</evidence>
<proteinExistence type="predicted"/>
<keyword evidence="3" id="KW-1185">Reference proteome</keyword>
<dbReference type="EMBL" id="PDCK01000040">
    <property type="protein sequence ID" value="PRQ48295.1"/>
    <property type="molecule type" value="Genomic_DNA"/>
</dbReference>
<sequence>MSQDAKRRVPGTIRRSRISTIGNPRRLSPPPPASTFVVLITGFDSEIGFSLRELWFCSSI</sequence>
<gene>
    <name evidence="2" type="ORF">RchiOBHm_Chr2g0109101</name>
</gene>
<accession>A0A2P6RPE3</accession>
<name>A0A2P6RPE3_ROSCH</name>
<dbReference type="Proteomes" id="UP000238479">
    <property type="component" value="Chromosome 2"/>
</dbReference>
<feature type="region of interest" description="Disordered" evidence="1">
    <location>
        <begin position="1"/>
        <end position="29"/>
    </location>
</feature>
<evidence type="ECO:0000256" key="1">
    <source>
        <dbReference type="SAM" id="MobiDB-lite"/>
    </source>
</evidence>
<reference evidence="2 3" key="1">
    <citation type="journal article" date="2018" name="Nat. Genet.">
        <title>The Rosa genome provides new insights in the design of modern roses.</title>
        <authorList>
            <person name="Bendahmane M."/>
        </authorList>
    </citation>
    <scope>NUCLEOTIDE SEQUENCE [LARGE SCALE GENOMIC DNA]</scope>
    <source>
        <strain evidence="3">cv. Old Blush</strain>
    </source>
</reference>
<dbReference type="Gramene" id="PRQ48295">
    <property type="protein sequence ID" value="PRQ48295"/>
    <property type="gene ID" value="RchiOBHm_Chr2g0109101"/>
</dbReference>
<comment type="caution">
    <text evidence="2">The sequence shown here is derived from an EMBL/GenBank/DDBJ whole genome shotgun (WGS) entry which is preliminary data.</text>
</comment>